<dbReference type="STRING" id="1849047.A0A3D8RMX2"/>
<evidence type="ECO:0000313" key="2">
    <source>
        <dbReference type="EMBL" id="RDW75405.1"/>
    </source>
</evidence>
<gene>
    <name evidence="2" type="ORF">BP6252_06547</name>
</gene>
<dbReference type="PANTHER" id="PTHR41773:SF1">
    <property type="entry name" value="RELA_SPOT DOMAIN-CONTAINING PROTEIN"/>
    <property type="match status" value="1"/>
</dbReference>
<dbReference type="CDD" id="cd05399">
    <property type="entry name" value="NT_Rel-Spo_like"/>
    <property type="match status" value="1"/>
</dbReference>
<keyword evidence="3" id="KW-1185">Reference proteome</keyword>
<dbReference type="AlphaFoldDB" id="A0A3D8RMX2"/>
<feature type="domain" description="RelA/SpoT" evidence="1">
    <location>
        <begin position="48"/>
        <end position="186"/>
    </location>
</feature>
<dbReference type="PANTHER" id="PTHR41773">
    <property type="entry name" value="GTP PYROPHOSPHATASE-RELATED"/>
    <property type="match status" value="1"/>
</dbReference>
<dbReference type="OrthoDB" id="4719016at2759"/>
<dbReference type="SUPFAM" id="SSF81301">
    <property type="entry name" value="Nucleotidyltransferase"/>
    <property type="match status" value="1"/>
</dbReference>
<dbReference type="EMBL" id="PDLM01000006">
    <property type="protein sequence ID" value="RDW75405.1"/>
    <property type="molecule type" value="Genomic_DNA"/>
</dbReference>
<evidence type="ECO:0000313" key="3">
    <source>
        <dbReference type="Proteomes" id="UP000256645"/>
    </source>
</evidence>
<protein>
    <recommendedName>
        <fullName evidence="1">RelA/SpoT domain-containing protein</fullName>
    </recommendedName>
</protein>
<dbReference type="Pfam" id="PF04607">
    <property type="entry name" value="RelA_SpoT"/>
    <property type="match status" value="1"/>
</dbReference>
<reference evidence="2 3" key="1">
    <citation type="journal article" date="2018" name="IMA Fungus">
        <title>IMA Genome-F 9: Draft genome sequence of Annulohypoxylon stygium, Aspergillus mulundensis, Berkeleyomyces basicola (syn. Thielaviopsis basicola), Ceratocystis smalleyi, two Cercospora beticola strains, Coleophoma cylindrospora, Fusarium fracticaudum, Phialophora cf. hyalina, and Morchella septimelata.</title>
        <authorList>
            <person name="Wingfield B.D."/>
            <person name="Bills G.F."/>
            <person name="Dong Y."/>
            <person name="Huang W."/>
            <person name="Nel W.J."/>
            <person name="Swalarsk-Parry B.S."/>
            <person name="Vaghefi N."/>
            <person name="Wilken P.M."/>
            <person name="An Z."/>
            <person name="de Beer Z.W."/>
            <person name="De Vos L."/>
            <person name="Chen L."/>
            <person name="Duong T.A."/>
            <person name="Gao Y."/>
            <person name="Hammerbacher A."/>
            <person name="Kikkert J.R."/>
            <person name="Li Y."/>
            <person name="Li H."/>
            <person name="Li K."/>
            <person name="Li Q."/>
            <person name="Liu X."/>
            <person name="Ma X."/>
            <person name="Naidoo K."/>
            <person name="Pethybridge S.J."/>
            <person name="Sun J."/>
            <person name="Steenkamp E.T."/>
            <person name="van der Nest M.A."/>
            <person name="van Wyk S."/>
            <person name="Wingfield M.J."/>
            <person name="Xiong C."/>
            <person name="Yue Q."/>
            <person name="Zhang X."/>
        </authorList>
    </citation>
    <scope>NUCLEOTIDE SEQUENCE [LARGE SCALE GENOMIC DNA]</scope>
    <source>
        <strain evidence="2 3">BP6252</strain>
    </source>
</reference>
<dbReference type="Gene3D" id="3.30.460.10">
    <property type="entry name" value="Beta Polymerase, domain 2"/>
    <property type="match status" value="1"/>
</dbReference>
<accession>A0A3D8RMX2</accession>
<proteinExistence type="predicted"/>
<sequence length="228" mass="26206">MDNENDIVKLFKTNWPDNEKIYADAAQYARDLCEAGLEENNIHAIVTHRVKKVDRIEIKIRERMARATVYHNFDDILNDLPDLAGVRIAVYFPSDRKKLEEIITNSFDLIVKRQFPAKGSEHSTRFGGYSAEHFRVNLKVDRLTSETLQPPFQKLSPKIEIQVMSVLMLAWAEVDHKLVLKQKKGMPPPSPEELQMLDALNGIVQTGEVLLDGLQTAFCKRELYKDEL</sequence>
<dbReference type="GO" id="GO:0015969">
    <property type="term" value="P:guanosine tetraphosphate metabolic process"/>
    <property type="evidence" value="ECO:0007669"/>
    <property type="project" value="InterPro"/>
</dbReference>
<dbReference type="InterPro" id="IPR043519">
    <property type="entry name" value="NT_sf"/>
</dbReference>
<comment type="caution">
    <text evidence="2">The sequence shown here is derived from an EMBL/GenBank/DDBJ whole genome shotgun (WGS) entry which is preliminary data.</text>
</comment>
<dbReference type="SMART" id="SM00954">
    <property type="entry name" value="RelA_SpoT"/>
    <property type="match status" value="1"/>
</dbReference>
<evidence type="ECO:0000259" key="1">
    <source>
        <dbReference type="SMART" id="SM00954"/>
    </source>
</evidence>
<dbReference type="Proteomes" id="UP000256645">
    <property type="component" value="Unassembled WGS sequence"/>
</dbReference>
<dbReference type="InterPro" id="IPR007685">
    <property type="entry name" value="RelA_SpoT"/>
</dbReference>
<organism evidence="2 3">
    <name type="scientific">Coleophoma cylindrospora</name>
    <dbReference type="NCBI Taxonomy" id="1849047"/>
    <lineage>
        <taxon>Eukaryota</taxon>
        <taxon>Fungi</taxon>
        <taxon>Dikarya</taxon>
        <taxon>Ascomycota</taxon>
        <taxon>Pezizomycotina</taxon>
        <taxon>Leotiomycetes</taxon>
        <taxon>Helotiales</taxon>
        <taxon>Dermateaceae</taxon>
        <taxon>Coleophoma</taxon>
    </lineage>
</organism>
<name>A0A3D8RMX2_9HELO</name>